<keyword evidence="3" id="KW-1185">Reference proteome</keyword>
<organism evidence="2 3">
    <name type="scientific">Oedothorax gibbosus</name>
    <dbReference type="NCBI Taxonomy" id="931172"/>
    <lineage>
        <taxon>Eukaryota</taxon>
        <taxon>Metazoa</taxon>
        <taxon>Ecdysozoa</taxon>
        <taxon>Arthropoda</taxon>
        <taxon>Chelicerata</taxon>
        <taxon>Arachnida</taxon>
        <taxon>Araneae</taxon>
        <taxon>Araneomorphae</taxon>
        <taxon>Entelegynae</taxon>
        <taxon>Araneoidea</taxon>
        <taxon>Linyphiidae</taxon>
        <taxon>Erigoninae</taxon>
        <taxon>Oedothorax</taxon>
    </lineage>
</organism>
<feature type="region of interest" description="Disordered" evidence="1">
    <location>
        <begin position="66"/>
        <end position="118"/>
    </location>
</feature>
<reference evidence="2 3" key="1">
    <citation type="journal article" date="2022" name="Nat. Ecol. Evol.">
        <title>A masculinizing supergene underlies an exaggerated male reproductive morph in a spider.</title>
        <authorList>
            <person name="Hendrickx F."/>
            <person name="De Corte Z."/>
            <person name="Sonet G."/>
            <person name="Van Belleghem S.M."/>
            <person name="Kostlbacher S."/>
            <person name="Vangestel C."/>
        </authorList>
    </citation>
    <scope>NUCLEOTIDE SEQUENCE [LARGE SCALE GENOMIC DNA]</scope>
    <source>
        <strain evidence="2">W744_W776</strain>
    </source>
</reference>
<evidence type="ECO:0000313" key="3">
    <source>
        <dbReference type="Proteomes" id="UP000827092"/>
    </source>
</evidence>
<name>A0AAV6UE59_9ARAC</name>
<dbReference type="Proteomes" id="UP000827092">
    <property type="component" value="Unassembled WGS sequence"/>
</dbReference>
<protein>
    <submittedName>
        <fullName evidence="2">Uncharacterized protein</fullName>
    </submittedName>
</protein>
<evidence type="ECO:0000313" key="2">
    <source>
        <dbReference type="EMBL" id="KAG8182279.1"/>
    </source>
</evidence>
<feature type="compositionally biased region" description="Basic and acidic residues" evidence="1">
    <location>
        <begin position="90"/>
        <end position="105"/>
    </location>
</feature>
<dbReference type="EMBL" id="JAFNEN010000471">
    <property type="protein sequence ID" value="KAG8182279.1"/>
    <property type="molecule type" value="Genomic_DNA"/>
</dbReference>
<dbReference type="AlphaFoldDB" id="A0AAV6UE59"/>
<proteinExistence type="predicted"/>
<sequence length="156" mass="16962">MLPIQKKHLTCNNGVNTNVGGISVPKGTSNRKPSLQVECVVDKALALSSNVPNSRLNLIILNESSHENHPRGTFYRPANTPTESTFGRVDGSEDGKMRHKHEESRPLTPDPTAPTPSFVAKIAEPSHPESLLRKGEDQALDGKVFSMWPSIGGKKC</sequence>
<evidence type="ECO:0000256" key="1">
    <source>
        <dbReference type="SAM" id="MobiDB-lite"/>
    </source>
</evidence>
<comment type="caution">
    <text evidence="2">The sequence shown here is derived from an EMBL/GenBank/DDBJ whole genome shotgun (WGS) entry which is preliminary data.</text>
</comment>
<gene>
    <name evidence="2" type="ORF">JTE90_029351</name>
</gene>
<accession>A0AAV6UE59</accession>